<reference evidence="5 6" key="1">
    <citation type="submission" date="2025-04" db="UniProtKB">
        <authorList>
            <consortium name="RefSeq"/>
        </authorList>
    </citation>
    <scope>IDENTIFICATION</scope>
    <source>
        <strain evidence="5 6">15112-1751.03</strain>
        <tissue evidence="5 6">Whole Adult</tissue>
    </source>
</reference>
<gene>
    <name evidence="5 6" type="primary">LOC117571174</name>
</gene>
<evidence type="ECO:0000256" key="1">
    <source>
        <dbReference type="SAM" id="MobiDB-lite"/>
    </source>
</evidence>
<dbReference type="RefSeq" id="XP_051859004.1">
    <property type="nucleotide sequence ID" value="XM_052003044.1"/>
</dbReference>
<feature type="region of interest" description="Disordered" evidence="1">
    <location>
        <begin position="318"/>
        <end position="347"/>
    </location>
</feature>
<name>A0A6P8WZ89_DROAB</name>
<accession>A0A6P8WZ89</accession>
<feature type="chain" id="PRO_5044654658" evidence="2">
    <location>
        <begin position="36"/>
        <end position="855"/>
    </location>
</feature>
<dbReference type="AlphaFoldDB" id="A0A6P8WZ89"/>
<evidence type="ECO:0000259" key="3">
    <source>
        <dbReference type="Pfam" id="PF15888"/>
    </source>
</evidence>
<dbReference type="InterPro" id="IPR031761">
    <property type="entry name" value="FOG_N"/>
</dbReference>
<keyword evidence="4" id="KW-1185">Reference proteome</keyword>
<evidence type="ECO:0000313" key="4">
    <source>
        <dbReference type="Proteomes" id="UP000515160"/>
    </source>
</evidence>
<evidence type="ECO:0000313" key="6">
    <source>
        <dbReference type="RefSeq" id="XP_051859004.1"/>
    </source>
</evidence>
<feature type="region of interest" description="Disordered" evidence="1">
    <location>
        <begin position="770"/>
        <end position="797"/>
    </location>
</feature>
<dbReference type="OrthoDB" id="8197748at2759"/>
<evidence type="ECO:0000313" key="5">
    <source>
        <dbReference type="RefSeq" id="XP_034109096.1"/>
    </source>
</evidence>
<dbReference type="RefSeq" id="XP_034109096.1">
    <property type="nucleotide sequence ID" value="XM_034253205.2"/>
</dbReference>
<dbReference type="Proteomes" id="UP000515160">
    <property type="component" value="Chromosome X"/>
</dbReference>
<dbReference type="Pfam" id="PF15888">
    <property type="entry name" value="FOG_N"/>
    <property type="match status" value="1"/>
</dbReference>
<sequence>MATRSTTASGMLLALALTLTLTLTALQMQLASVEALPITSRPIEGNAQLLAWEEWQRLTPDQRTLEKEKKVTAKSIFTLPFRHCPPDHKRYGDRCIPQINIDPTDLIKQELLIELSPGGSAPSVNLDYDYSDSDGDEDSDELFINVPLMQKGQLLPPLQPNGAAEDQALPSEDAPLKFNIFENKYPMTLDTAAKSTATTATTTTTVTTTETTTAATATATATTTAATVQQSSNRIATQLDDLMADSSVALPSTTTLSISLPPSSSNIDDFGSIEAIVVPAGLPVNEKASIQLVTKADAPSTATATATSTTTAMLNADADEQQQQQQQHNEKELQMNEERVQPSEDDGEEALAQLLKVDTLLPATAYGSSVDLLPPFSHRRVAPLLSADLDDADESAATDMAPTADATPTTATATATAAATTSATTAKGELDAQGENRVMLKKSKVQPVQLSSTVATTTPTTTPTTATATTIAESSSATTTTTTTTAAAEVEATATATTTSDTAAVTTTTTVAAAAAAAADEGDVAAIHQDANGNAKDDDRFYYQHSDSTTSSTTATATSSSSSGNTVADAVDLDELNYMAASDNLMTNTIGGQGDSEKAAGEMNFEQELSIINELVKGKWRLSQLRQQQQHQQQQLLNSSSSSTTTAATTTSVESSEVTSSTPAASENTTFWSKLMPMLSQSQSSTEATTAATTDETAETITATATATTTAQSSVADTSIATATTAATTTAATTTTTTAAAATTSHLSINTNRSNRNSKIIRIDSIVESSTTTTTTTTTTPAPTATPATPTVSSNSSNAAAYTPFWWLPNFGVRLDRQVDENGEDRSLLLRFFRPFRAGNTAEDATRITTLPSRR</sequence>
<evidence type="ECO:0000256" key="2">
    <source>
        <dbReference type="SAM" id="SignalP"/>
    </source>
</evidence>
<dbReference type="GeneID" id="117571174"/>
<feature type="region of interest" description="Disordered" evidence="1">
    <location>
        <begin position="631"/>
        <end position="666"/>
    </location>
</feature>
<feature type="signal peptide" evidence="2">
    <location>
        <begin position="1"/>
        <end position="35"/>
    </location>
</feature>
<feature type="compositionally biased region" description="Low complexity" evidence="1">
    <location>
        <begin position="548"/>
        <end position="563"/>
    </location>
</feature>
<protein>
    <submittedName>
        <fullName evidence="5 6">Protein folded gastrulation</fullName>
    </submittedName>
</protein>
<keyword evidence="2" id="KW-0732">Signal</keyword>
<proteinExistence type="predicted"/>
<feature type="compositionally biased region" description="Low complexity" evidence="1">
    <location>
        <begin position="631"/>
        <end position="662"/>
    </location>
</feature>
<organism evidence="4 5">
    <name type="scientific">Drosophila albomicans</name>
    <name type="common">Fruit fly</name>
    <dbReference type="NCBI Taxonomy" id="7291"/>
    <lineage>
        <taxon>Eukaryota</taxon>
        <taxon>Metazoa</taxon>
        <taxon>Ecdysozoa</taxon>
        <taxon>Arthropoda</taxon>
        <taxon>Hexapoda</taxon>
        <taxon>Insecta</taxon>
        <taxon>Pterygota</taxon>
        <taxon>Neoptera</taxon>
        <taxon>Endopterygota</taxon>
        <taxon>Diptera</taxon>
        <taxon>Brachycera</taxon>
        <taxon>Muscomorpha</taxon>
        <taxon>Ephydroidea</taxon>
        <taxon>Drosophilidae</taxon>
        <taxon>Drosophila</taxon>
    </lineage>
</organism>
<feature type="region of interest" description="Disordered" evidence="1">
    <location>
        <begin position="534"/>
        <end position="566"/>
    </location>
</feature>
<feature type="compositionally biased region" description="Basic and acidic residues" evidence="1">
    <location>
        <begin position="328"/>
        <end position="342"/>
    </location>
</feature>
<feature type="domain" description="Folded gastrulation N-terminal" evidence="3">
    <location>
        <begin position="71"/>
        <end position="182"/>
    </location>
</feature>